<proteinExistence type="predicted"/>
<keyword evidence="2" id="KW-1185">Reference proteome</keyword>
<dbReference type="Proteomes" id="UP000324222">
    <property type="component" value="Unassembled WGS sequence"/>
</dbReference>
<organism evidence="1 2">
    <name type="scientific">Portunus trituberculatus</name>
    <name type="common">Swimming crab</name>
    <name type="synonym">Neptunus trituberculatus</name>
    <dbReference type="NCBI Taxonomy" id="210409"/>
    <lineage>
        <taxon>Eukaryota</taxon>
        <taxon>Metazoa</taxon>
        <taxon>Ecdysozoa</taxon>
        <taxon>Arthropoda</taxon>
        <taxon>Crustacea</taxon>
        <taxon>Multicrustacea</taxon>
        <taxon>Malacostraca</taxon>
        <taxon>Eumalacostraca</taxon>
        <taxon>Eucarida</taxon>
        <taxon>Decapoda</taxon>
        <taxon>Pleocyemata</taxon>
        <taxon>Brachyura</taxon>
        <taxon>Eubrachyura</taxon>
        <taxon>Portunoidea</taxon>
        <taxon>Portunidae</taxon>
        <taxon>Portuninae</taxon>
        <taxon>Portunus</taxon>
    </lineage>
</organism>
<gene>
    <name evidence="1" type="ORF">E2C01_040552</name>
</gene>
<comment type="caution">
    <text evidence="1">The sequence shown here is derived from an EMBL/GenBank/DDBJ whole genome shotgun (WGS) entry which is preliminary data.</text>
</comment>
<accession>A0A5B7FJZ5</accession>
<reference evidence="1 2" key="1">
    <citation type="submission" date="2019-05" db="EMBL/GenBank/DDBJ databases">
        <title>Another draft genome of Portunus trituberculatus and its Hox gene families provides insights of decapod evolution.</title>
        <authorList>
            <person name="Jeong J.-H."/>
            <person name="Song I."/>
            <person name="Kim S."/>
            <person name="Choi T."/>
            <person name="Kim D."/>
            <person name="Ryu S."/>
            <person name="Kim W."/>
        </authorList>
    </citation>
    <scope>NUCLEOTIDE SEQUENCE [LARGE SCALE GENOMIC DNA]</scope>
    <source>
        <tissue evidence="1">Muscle</tissue>
    </source>
</reference>
<dbReference type="AlphaFoldDB" id="A0A5B7FJZ5"/>
<protein>
    <submittedName>
        <fullName evidence="1">Uncharacterized protein</fullName>
    </submittedName>
</protein>
<dbReference type="EMBL" id="VSRR010007397">
    <property type="protein sequence ID" value="MPC46822.1"/>
    <property type="molecule type" value="Genomic_DNA"/>
</dbReference>
<evidence type="ECO:0000313" key="2">
    <source>
        <dbReference type="Proteomes" id="UP000324222"/>
    </source>
</evidence>
<sequence length="87" mass="9813">MAKCFKAVGDGIPTQAWTSARSHAHHLIHYAITSRLGTVTQNVSPSYTRTVARTPRHPNCVWFHCTYVAVTNSQTSVQFHEEFVLEK</sequence>
<name>A0A5B7FJZ5_PORTR</name>
<evidence type="ECO:0000313" key="1">
    <source>
        <dbReference type="EMBL" id="MPC46822.1"/>
    </source>
</evidence>